<evidence type="ECO:0000259" key="9">
    <source>
        <dbReference type="Pfam" id="PF02254"/>
    </source>
</evidence>
<protein>
    <submittedName>
        <fullName evidence="11">Potassium channel family protein</fullName>
    </submittedName>
</protein>
<comment type="subcellular location">
    <subcellularLocation>
        <location evidence="1">Cell membrane</location>
        <topology evidence="1">Multi-pass membrane protein</topology>
    </subcellularLocation>
</comment>
<evidence type="ECO:0000256" key="1">
    <source>
        <dbReference type="ARBA" id="ARBA00004651"/>
    </source>
</evidence>
<feature type="transmembrane region" description="Helical" evidence="8">
    <location>
        <begin position="30"/>
        <end position="48"/>
    </location>
</feature>
<keyword evidence="7 11" id="KW-0407">Ion channel</keyword>
<keyword evidence="5" id="KW-0406">Ion transport</keyword>
<dbReference type="Pfam" id="PF02254">
    <property type="entry name" value="TrkA_N"/>
    <property type="match status" value="1"/>
</dbReference>
<dbReference type="Gene3D" id="3.40.50.720">
    <property type="entry name" value="NAD(P)-binding Rossmann-like Domain"/>
    <property type="match status" value="1"/>
</dbReference>
<accession>A0A9E8HG70</accession>
<dbReference type="PANTHER" id="PTHR43833">
    <property type="entry name" value="POTASSIUM CHANNEL PROTEIN 2-RELATED-RELATED"/>
    <property type="match status" value="1"/>
</dbReference>
<dbReference type="InterPro" id="IPR003148">
    <property type="entry name" value="RCK_N"/>
</dbReference>
<evidence type="ECO:0000259" key="10">
    <source>
        <dbReference type="Pfam" id="PF07885"/>
    </source>
</evidence>
<evidence type="ECO:0000256" key="6">
    <source>
        <dbReference type="ARBA" id="ARBA00023136"/>
    </source>
</evidence>
<evidence type="ECO:0000256" key="2">
    <source>
        <dbReference type="ARBA" id="ARBA00022448"/>
    </source>
</evidence>
<name>A0A9E8HG70_9ALTE</name>
<evidence type="ECO:0000256" key="8">
    <source>
        <dbReference type="SAM" id="Phobius"/>
    </source>
</evidence>
<dbReference type="SUPFAM" id="SSF81324">
    <property type="entry name" value="Voltage-gated potassium channels"/>
    <property type="match status" value="1"/>
</dbReference>
<dbReference type="KEGG" id="asem:NNL22_13655"/>
<feature type="transmembrane region" description="Helical" evidence="8">
    <location>
        <begin position="81"/>
        <end position="103"/>
    </location>
</feature>
<dbReference type="Gene3D" id="1.10.287.70">
    <property type="match status" value="1"/>
</dbReference>
<dbReference type="InterPro" id="IPR050721">
    <property type="entry name" value="Trk_Ktr_HKT_K-transport"/>
</dbReference>
<dbReference type="InterPro" id="IPR013099">
    <property type="entry name" value="K_chnl_dom"/>
</dbReference>
<dbReference type="RefSeq" id="WP_267267776.1">
    <property type="nucleotide sequence ID" value="NZ_CP101527.1"/>
</dbReference>
<feature type="domain" description="Potassium channel" evidence="10">
    <location>
        <begin position="32"/>
        <end position="104"/>
    </location>
</feature>
<dbReference type="GO" id="GO:0005886">
    <property type="term" value="C:plasma membrane"/>
    <property type="evidence" value="ECO:0007669"/>
    <property type="project" value="UniProtKB-SubCell"/>
</dbReference>
<keyword evidence="12" id="KW-1185">Reference proteome</keyword>
<dbReference type="EMBL" id="CP101527">
    <property type="protein sequence ID" value="UZW74068.1"/>
    <property type="molecule type" value="Genomic_DNA"/>
</dbReference>
<proteinExistence type="predicted"/>
<reference evidence="11" key="1">
    <citation type="submission" date="2022-07" db="EMBL/GenBank/DDBJ databases">
        <title>Alkalimarinus sp. nov., isolated from gut of a Alitta virens.</title>
        <authorList>
            <person name="Yang A.I."/>
            <person name="Shin N.-R."/>
        </authorList>
    </citation>
    <scope>NUCLEOTIDE SEQUENCE</scope>
    <source>
        <strain evidence="11">FA028</strain>
    </source>
</reference>
<organism evidence="11 12">
    <name type="scientific">Alkalimarinus sediminis</name>
    <dbReference type="NCBI Taxonomy" id="1632866"/>
    <lineage>
        <taxon>Bacteria</taxon>
        <taxon>Pseudomonadati</taxon>
        <taxon>Pseudomonadota</taxon>
        <taxon>Gammaproteobacteria</taxon>
        <taxon>Alteromonadales</taxon>
        <taxon>Alteromonadaceae</taxon>
        <taxon>Alkalimarinus</taxon>
    </lineage>
</organism>
<dbReference type="PRINTS" id="PR01333">
    <property type="entry name" value="2POREKCHANEL"/>
</dbReference>
<keyword evidence="3 8" id="KW-0812">Transmembrane</keyword>
<evidence type="ECO:0000256" key="3">
    <source>
        <dbReference type="ARBA" id="ARBA00022692"/>
    </source>
</evidence>
<dbReference type="SUPFAM" id="SSF51735">
    <property type="entry name" value="NAD(P)-binding Rossmann-fold domains"/>
    <property type="match status" value="1"/>
</dbReference>
<keyword evidence="2" id="KW-0813">Transport</keyword>
<keyword evidence="4 8" id="KW-1133">Transmembrane helix</keyword>
<gene>
    <name evidence="11" type="ORF">NNL22_13655</name>
</gene>
<evidence type="ECO:0000256" key="7">
    <source>
        <dbReference type="ARBA" id="ARBA00023303"/>
    </source>
</evidence>
<dbReference type="Proteomes" id="UP001164472">
    <property type="component" value="Chromosome"/>
</dbReference>
<dbReference type="AlphaFoldDB" id="A0A9E8HG70"/>
<evidence type="ECO:0000256" key="4">
    <source>
        <dbReference type="ARBA" id="ARBA00022989"/>
    </source>
</evidence>
<sequence length="381" mass="43397">MNPYREKAGRPHRRAIYQTDWQLKKRIQRLFLILFSLLMLHVCAMVALEDMTVQQAMWLTLTTLTTVGYGDLSATTAAGQVATVVLMYITGITLVTLIFSDYVDYRFYRRERIRTGRWRWNMINHILLINAPKYGGTQYYMRLVQQLRANSDYKSTPIQILTTGFADSIPPELAELGVAHFHGSGTNLHDLSAVNVHEAKHIIILAKDSQDISSDSDTFDTLHRLSEFNLSNRCIVECVDDENRNRLAKLGAQSILRPVRTYPEIIIRALIAPGSEKVLEDLFTHENDHPHRYDVNIVDLTWSEVVCALIQSNLGTAMAYIDQENEVICNPIATDQINAKAIIVLVKTEETATDQGINDAISRYKQRMKQWNEMKAANKIA</sequence>
<dbReference type="InterPro" id="IPR036291">
    <property type="entry name" value="NAD(P)-bd_dom_sf"/>
</dbReference>
<dbReference type="Pfam" id="PF07885">
    <property type="entry name" value="Ion_trans_2"/>
    <property type="match status" value="1"/>
</dbReference>
<evidence type="ECO:0000256" key="5">
    <source>
        <dbReference type="ARBA" id="ARBA00023065"/>
    </source>
</evidence>
<feature type="domain" description="RCK N-terminal" evidence="9">
    <location>
        <begin position="172"/>
        <end position="258"/>
    </location>
</feature>
<dbReference type="InterPro" id="IPR003280">
    <property type="entry name" value="2pore_dom_K_chnl"/>
</dbReference>
<evidence type="ECO:0000313" key="12">
    <source>
        <dbReference type="Proteomes" id="UP001164472"/>
    </source>
</evidence>
<evidence type="ECO:0000313" key="11">
    <source>
        <dbReference type="EMBL" id="UZW74068.1"/>
    </source>
</evidence>
<dbReference type="PANTHER" id="PTHR43833:SF9">
    <property type="entry name" value="POTASSIUM CHANNEL PROTEIN YUGO-RELATED"/>
    <property type="match status" value="1"/>
</dbReference>
<keyword evidence="6 8" id="KW-0472">Membrane</keyword>
<dbReference type="GO" id="GO:0005267">
    <property type="term" value="F:potassium channel activity"/>
    <property type="evidence" value="ECO:0007669"/>
    <property type="project" value="InterPro"/>
</dbReference>